<name>A0A1T4N5A6_9SPIR</name>
<accession>A0A1T4N5A6</accession>
<sequence length="104" mass="12041">MELRAINILSDFAREIETTATDGEKYTLIIPEPSAYVIQKILTNPNREPQEKRAKDIVAVKELLYHIEKSTEHKTKFSEVYKTLSVKQLKIIKQVCEENQIVLP</sequence>
<reference evidence="1 2" key="1">
    <citation type="submission" date="2017-02" db="EMBL/GenBank/DDBJ databases">
        <authorList>
            <person name="Peterson S.W."/>
        </authorList>
    </citation>
    <scope>NUCLEOTIDE SEQUENCE [LARGE SCALE GENOMIC DNA]</scope>
    <source>
        <strain evidence="1 2">ATCC BAA-909</strain>
    </source>
</reference>
<dbReference type="AlphaFoldDB" id="A0A1T4N5A6"/>
<organism evidence="1 2">
    <name type="scientific">Treponema berlinense</name>
    <dbReference type="NCBI Taxonomy" id="225004"/>
    <lineage>
        <taxon>Bacteria</taxon>
        <taxon>Pseudomonadati</taxon>
        <taxon>Spirochaetota</taxon>
        <taxon>Spirochaetia</taxon>
        <taxon>Spirochaetales</taxon>
        <taxon>Treponemataceae</taxon>
        <taxon>Treponema</taxon>
    </lineage>
</organism>
<dbReference type="STRING" id="225004.SAMN02745152_01107"/>
<proteinExistence type="predicted"/>
<keyword evidence="2" id="KW-1185">Reference proteome</keyword>
<dbReference type="RefSeq" id="WP_078930860.1">
    <property type="nucleotide sequence ID" value="NZ_FUXC01000005.1"/>
</dbReference>
<protein>
    <submittedName>
        <fullName evidence="1">Uncharacterized protein</fullName>
    </submittedName>
</protein>
<evidence type="ECO:0000313" key="1">
    <source>
        <dbReference type="EMBL" id="SJZ74195.1"/>
    </source>
</evidence>
<gene>
    <name evidence="1" type="ORF">SAMN02745152_01107</name>
</gene>
<evidence type="ECO:0000313" key="2">
    <source>
        <dbReference type="Proteomes" id="UP000190395"/>
    </source>
</evidence>
<dbReference type="EMBL" id="FUXC01000005">
    <property type="protein sequence ID" value="SJZ74195.1"/>
    <property type="molecule type" value="Genomic_DNA"/>
</dbReference>
<dbReference type="GeneID" id="303367355"/>
<dbReference type="Proteomes" id="UP000190395">
    <property type="component" value="Unassembled WGS sequence"/>
</dbReference>